<comment type="caution">
    <text evidence="1">The sequence shown here is derived from an EMBL/GenBank/DDBJ whole genome shotgun (WGS) entry which is preliminary data.</text>
</comment>
<protein>
    <submittedName>
        <fullName evidence="1">Uncharacterized protein</fullName>
    </submittedName>
</protein>
<dbReference type="Proteomes" id="UP001345013">
    <property type="component" value="Unassembled WGS sequence"/>
</dbReference>
<sequence length="479" mass="54626">MERFKILEEILNGSWISKAGFQRPEGGYHVSYTAVMDFVKQNQINVGMCVLFIFLAIRQVVSKNKESARKGVNRECLDAPDFPEIERLDKFDWKKEDPIKLRSFKPKYYLTMGGHQVGVKRLWWAESGSLKLLLVTSQADTIPLLRELHTKTPDVHGPLCSLAHKSSQETLRRNFSDESAIQDLNPSELLTMDRTYADRIAYRKRIIKDSNDICVGVNNDTAIGPAVRELYTFLLGTYLPKRYPTMFKLHHASFETGDQFMFENLVTKQIFPTQPSSTTSTRTLLQTLGSTVDEDFLFLLPENEGEDPKYMLEAYILIAPSGWNPRDKLGKRLAAIHGPVPGYADKLEGSMDRWFKGLEVGKYVKRSNWTITQREDLFMPDPNSNHGREGQNEAVIEKIDPEKTFLRCERQTLHRLPNSKAIVFAFKTYMDTLRDIKLEGLGDDLADAIDGLKSGNAPAMNVYKRGPVWGNAVKDYLRS</sequence>
<keyword evidence="2" id="KW-1185">Reference proteome</keyword>
<evidence type="ECO:0000313" key="2">
    <source>
        <dbReference type="Proteomes" id="UP001345013"/>
    </source>
</evidence>
<organism evidence="1 2">
    <name type="scientific">Lithohypha guttulata</name>
    <dbReference type="NCBI Taxonomy" id="1690604"/>
    <lineage>
        <taxon>Eukaryota</taxon>
        <taxon>Fungi</taxon>
        <taxon>Dikarya</taxon>
        <taxon>Ascomycota</taxon>
        <taxon>Pezizomycotina</taxon>
        <taxon>Eurotiomycetes</taxon>
        <taxon>Chaetothyriomycetidae</taxon>
        <taxon>Chaetothyriales</taxon>
        <taxon>Trichomeriaceae</taxon>
        <taxon>Lithohypha</taxon>
    </lineage>
</organism>
<dbReference type="EMBL" id="JAVRRG010000027">
    <property type="protein sequence ID" value="KAK5095553.1"/>
    <property type="molecule type" value="Genomic_DNA"/>
</dbReference>
<reference evidence="1 2" key="1">
    <citation type="submission" date="2023-08" db="EMBL/GenBank/DDBJ databases">
        <title>Black Yeasts Isolated from many extreme environments.</title>
        <authorList>
            <person name="Coleine C."/>
            <person name="Stajich J.E."/>
            <person name="Selbmann L."/>
        </authorList>
    </citation>
    <scope>NUCLEOTIDE SEQUENCE [LARGE SCALE GENOMIC DNA]</scope>
    <source>
        <strain evidence="1 2">CCFEE 5885</strain>
    </source>
</reference>
<gene>
    <name evidence="1" type="ORF">LTR24_003024</name>
</gene>
<name>A0ABR0KGI4_9EURO</name>
<dbReference type="Pfam" id="PF11927">
    <property type="entry name" value="HODM_asu-like"/>
    <property type="match status" value="1"/>
</dbReference>
<proteinExistence type="predicted"/>
<accession>A0ABR0KGI4</accession>
<dbReference type="InterPro" id="IPR021848">
    <property type="entry name" value="HODM_asu-like"/>
</dbReference>
<evidence type="ECO:0000313" key="1">
    <source>
        <dbReference type="EMBL" id="KAK5095553.1"/>
    </source>
</evidence>